<evidence type="ECO:0000259" key="3">
    <source>
        <dbReference type="PROSITE" id="PS50853"/>
    </source>
</evidence>
<feature type="compositionally biased region" description="Basic and acidic residues" evidence="1">
    <location>
        <begin position="169"/>
        <end position="181"/>
    </location>
</feature>
<dbReference type="SMART" id="SM00314">
    <property type="entry name" value="RA"/>
    <property type="match status" value="1"/>
</dbReference>
<sequence length="1199" mass="134483">MLQFSEDAMKELMRSLWCDLKQLPPFIQKMSIHRCQALVVMAIAITIGIPRIHRQFLITTIAANQLAILAVVQGQLVPIQLKGEESCFQTPRLSVSAYYTGPGAAWQLDGNAGIEKTRSSSEEDLTGSRAWLLQSTTQPGEAFTPETERRMRNASSGSGLARLARRLSQRGDKREHGERTPARRQRSISVDCGDVRKAQSMESLLSPNNNEIKASSIPPSPSAPQRLYRKLSGKRRDSVVPVDADKTDKEKTKKSSRGITDIKALFEAVEHQDIEAAKGILETNGLDINAVNCEEFTVLDIAVMTNNTSMAKLLLAMGARENPRFLLKEARLARLIALINEGEHRVEELTDLVLNSNSANSTSNTQLKENEKLLKEWEWKFRLLKRMRAGYEHARPPECPKSVTVTTASSSSLHVLLEEPANINGAVVTRYKIEWCTSEDFSSPCGEHILYDVNNLSYTIQGLKQGVKYFVRVSAFNMKGFGPFQTSTPPYAIPSCWRDVDGTKSRSSGRLTMIDDLFMQYCNSRPADSMELKSNSSPKSSPSQVRKTVKKSIKTFFQSAPKFQKNLKRGVYLAALFFNEDRVLVTTDDQIPIVEVDENFSSNIHHDFHWLMKVACTWEDVDVLRSEMERSMSSSTVAFRSKLLQAVAQLQTVLGIQDLGQLYYQPAKDMSGSLIITTVNYIKDPKVLQSVSLKWTPLARIQRKWIGTPDSEEPSAPDLLMTSIPEKILYHQVSTVPLSRGLYVGYLKLRSSVDIIRVMVPEKTPNVLPHIKIRDNPNVSREEWEWLQHFDISEVKNAPTSTQLEFQEKLVTATKWLLNKLAVSEDQVCNHRICDLEVIEMNEEVSFILLVPAAVDVCSVPGQTDDLMSDKEYILLPVPVFEMVHMTTYQPEFIRRYARLSSILEMDSLIAQHMQREAFSDSEVNEAKLRIHQIAEFQQILECTWKGMRWIMDILQYARDKQIKGGAPLLVLYAPPPSPVDSPCLEKRPQRAHCKLRRQSLVGSGSDIASYTGSEASSTSDSRSNSPRRHRCDRLGFGSQDEMTTSTCTSTSSSAASSPSHSRERINGGTSPTTVMSSLQPANSKSGILRVYPSYKTGLAQGTSLKLHVTTRTSAREIINLVVQQLNKAIQTKGLDAPIYSDDQLDDFCLVAVISHKEHMLRDDYSPLQLQNPWTKGKLYVKLKDPAISVLQVAQSTTV</sequence>
<feature type="compositionally biased region" description="Polar residues" evidence="1">
    <location>
        <begin position="200"/>
        <end position="213"/>
    </location>
</feature>
<dbReference type="InterPro" id="IPR036116">
    <property type="entry name" value="FN3_sf"/>
</dbReference>
<dbReference type="SUPFAM" id="SSF48403">
    <property type="entry name" value="Ankyrin repeat"/>
    <property type="match status" value="1"/>
</dbReference>
<dbReference type="RefSeq" id="XP_006816761.1">
    <property type="nucleotide sequence ID" value="XM_006816698.1"/>
</dbReference>
<dbReference type="PANTHER" id="PTHR21437:SF1">
    <property type="entry name" value="WIDE AWAKE"/>
    <property type="match status" value="1"/>
</dbReference>
<organism evidence="4 5">
    <name type="scientific">Saccoglossus kowalevskii</name>
    <name type="common">Acorn worm</name>
    <dbReference type="NCBI Taxonomy" id="10224"/>
    <lineage>
        <taxon>Eukaryota</taxon>
        <taxon>Metazoa</taxon>
        <taxon>Hemichordata</taxon>
        <taxon>Enteropneusta</taxon>
        <taxon>Harrimaniidae</taxon>
        <taxon>Saccoglossus</taxon>
    </lineage>
</organism>
<dbReference type="PANTHER" id="PTHR21437">
    <property type="entry name" value="WIDE AWAKE"/>
    <property type="match status" value="1"/>
</dbReference>
<feature type="domain" description="Ras-associating" evidence="2">
    <location>
        <begin position="1085"/>
        <end position="1186"/>
    </location>
</feature>
<evidence type="ECO:0000313" key="4">
    <source>
        <dbReference type="Proteomes" id="UP000694865"/>
    </source>
</evidence>
<keyword evidence="4" id="KW-1185">Reference proteome</keyword>
<dbReference type="InterPro" id="IPR003961">
    <property type="entry name" value="FN3_dom"/>
</dbReference>
<protein>
    <submittedName>
        <fullName evidence="5">Ankyrin repeat and fibronectin type-III domain-containing protein 1-like</fullName>
    </submittedName>
</protein>
<dbReference type="SUPFAM" id="SSF49265">
    <property type="entry name" value="Fibronectin type III"/>
    <property type="match status" value="1"/>
</dbReference>
<dbReference type="InterPro" id="IPR000159">
    <property type="entry name" value="RA_dom"/>
</dbReference>
<dbReference type="Gene3D" id="2.60.40.10">
    <property type="entry name" value="Immunoglobulins"/>
    <property type="match status" value="1"/>
</dbReference>
<proteinExistence type="predicted"/>
<evidence type="ECO:0000259" key="2">
    <source>
        <dbReference type="PROSITE" id="PS50200"/>
    </source>
</evidence>
<accession>A0ABM0M9S0</accession>
<reference evidence="5" key="1">
    <citation type="submission" date="2025-08" db="UniProtKB">
        <authorList>
            <consortium name="RefSeq"/>
        </authorList>
    </citation>
    <scope>IDENTIFICATION</scope>
    <source>
        <tissue evidence="5">Testes</tissue>
    </source>
</reference>
<dbReference type="Proteomes" id="UP000694865">
    <property type="component" value="Unplaced"/>
</dbReference>
<feature type="region of interest" description="Disordered" evidence="1">
    <location>
        <begin position="1005"/>
        <end position="1082"/>
    </location>
</feature>
<dbReference type="SMART" id="SM00248">
    <property type="entry name" value="ANK"/>
    <property type="match status" value="2"/>
</dbReference>
<dbReference type="CDD" id="cd00063">
    <property type="entry name" value="FN3"/>
    <property type="match status" value="1"/>
</dbReference>
<evidence type="ECO:0000256" key="1">
    <source>
        <dbReference type="SAM" id="MobiDB-lite"/>
    </source>
</evidence>
<dbReference type="Gene3D" id="3.10.20.90">
    <property type="entry name" value="Phosphatidylinositol 3-kinase Catalytic Subunit, Chain A, domain 1"/>
    <property type="match status" value="1"/>
</dbReference>
<dbReference type="InterPro" id="IPR039269">
    <property type="entry name" value="ANKFN1"/>
</dbReference>
<feature type="domain" description="Fibronectin type-III" evidence="3">
    <location>
        <begin position="396"/>
        <end position="495"/>
    </location>
</feature>
<feature type="compositionally biased region" description="Low complexity" evidence="1">
    <location>
        <begin position="1044"/>
        <end position="1060"/>
    </location>
</feature>
<dbReference type="PROSITE" id="PS50200">
    <property type="entry name" value="RA"/>
    <property type="match status" value="1"/>
</dbReference>
<dbReference type="InterPro" id="IPR036770">
    <property type="entry name" value="Ankyrin_rpt-contain_sf"/>
</dbReference>
<evidence type="ECO:0000313" key="5">
    <source>
        <dbReference type="RefSeq" id="XP_006816761.1"/>
    </source>
</evidence>
<dbReference type="CDD" id="cd17117">
    <property type="entry name" value="RA_ANKFN1_like"/>
    <property type="match status" value="1"/>
</dbReference>
<name>A0ABM0M9S0_SACKO</name>
<dbReference type="GeneID" id="100367672"/>
<dbReference type="PROSITE" id="PS50853">
    <property type="entry name" value="FN3"/>
    <property type="match status" value="1"/>
</dbReference>
<dbReference type="Pfam" id="PF13637">
    <property type="entry name" value="Ank_4"/>
    <property type="match status" value="1"/>
</dbReference>
<dbReference type="InterPro" id="IPR002110">
    <property type="entry name" value="Ankyrin_rpt"/>
</dbReference>
<feature type="compositionally biased region" description="Basic and acidic residues" evidence="1">
    <location>
        <begin position="234"/>
        <end position="253"/>
    </location>
</feature>
<feature type="compositionally biased region" description="Low complexity" evidence="1">
    <location>
        <begin position="1010"/>
        <end position="1025"/>
    </location>
</feature>
<feature type="region of interest" description="Disordered" evidence="1">
    <location>
        <begin position="134"/>
        <end position="255"/>
    </location>
</feature>
<dbReference type="SMART" id="SM00060">
    <property type="entry name" value="FN3"/>
    <property type="match status" value="1"/>
</dbReference>
<dbReference type="InterPro" id="IPR013783">
    <property type="entry name" value="Ig-like_fold"/>
</dbReference>
<dbReference type="Gene3D" id="1.25.40.20">
    <property type="entry name" value="Ankyrin repeat-containing domain"/>
    <property type="match status" value="1"/>
</dbReference>
<gene>
    <name evidence="5" type="primary">LOC100367672</name>
</gene>
<feature type="compositionally biased region" description="Polar residues" evidence="1">
    <location>
        <begin position="1068"/>
        <end position="1082"/>
    </location>
</feature>
<dbReference type="Pfam" id="PF00041">
    <property type="entry name" value="fn3"/>
    <property type="match status" value="1"/>
</dbReference>